<evidence type="ECO:0000313" key="2">
    <source>
        <dbReference type="Proteomes" id="UP001595191"/>
    </source>
</evidence>
<dbReference type="Proteomes" id="UP001595191">
    <property type="component" value="Unassembled WGS sequence"/>
</dbReference>
<proteinExistence type="predicted"/>
<accession>A0ACC7LH70</accession>
<sequence length="336" mass="38745">MADKPSTTSTKSEEIDLGQLFQMFRKGLHRIFVGVLRIFLYLKKNALKLGALIFLGLVIGFLLNIFVDKKLKSEVIVMPNFESKDYLYDVVEEIQANFISNDTLFFRNMGIDVNELRGFEISIQPVENEELDAEKLKESNDYLEILQTLKEDDFVFDVIKSEILKKTVLTHRITFYHKNPNKGEEYVSKIMDYINANPYFTELRKVSEKNAKARIEKNTELIEQIDDLVAGFNKQMASSEASLRGQEGVVLFDKERSLDLPGLLKLKNELVKEIEEKQLDLIEQKEAIGIINFGKTQVVKKQFLNKSLVWLPAILVGLFFAWSFLVFLNRKAKALN</sequence>
<evidence type="ECO:0000313" key="1">
    <source>
        <dbReference type="EMBL" id="MFH6603073.1"/>
    </source>
</evidence>
<gene>
    <name evidence="1" type="ORF">ACEZ3G_06265</name>
</gene>
<reference evidence="1" key="1">
    <citation type="submission" date="2024-09" db="EMBL/GenBank/DDBJ databases">
        <authorList>
            <person name="Liu J."/>
        </authorList>
    </citation>
    <scope>NUCLEOTIDE SEQUENCE</scope>
    <source>
        <strain evidence="1">NBU2967</strain>
    </source>
</reference>
<name>A0ACC7LH70_9FLAO</name>
<dbReference type="EMBL" id="JBHFPV010000001">
    <property type="protein sequence ID" value="MFH6603073.1"/>
    <property type="molecule type" value="Genomic_DNA"/>
</dbReference>
<organism evidence="1 2">
    <name type="scientific">Meishania litoralis</name>
    <dbReference type="NCBI Taxonomy" id="3434685"/>
    <lineage>
        <taxon>Bacteria</taxon>
        <taxon>Pseudomonadati</taxon>
        <taxon>Bacteroidota</taxon>
        <taxon>Flavobacteriia</taxon>
        <taxon>Flavobacteriales</taxon>
        <taxon>Flavobacteriaceae</taxon>
        <taxon>Meishania</taxon>
    </lineage>
</organism>
<protein>
    <submittedName>
        <fullName evidence="1">Uncharacterized protein</fullName>
    </submittedName>
</protein>
<comment type="caution">
    <text evidence="1">The sequence shown here is derived from an EMBL/GenBank/DDBJ whole genome shotgun (WGS) entry which is preliminary data.</text>
</comment>
<keyword evidence="2" id="KW-1185">Reference proteome</keyword>